<dbReference type="Gene3D" id="3.90.650.10">
    <property type="entry name" value="PurM-like C-terminal domain"/>
    <property type="match status" value="1"/>
</dbReference>
<keyword evidence="6" id="KW-1185">Reference proteome</keyword>
<comment type="miscellaneous">
    <text evidence="2">Reaction mechanism of ThiL seems to utilize a direct, inline transfer of the gamma-phosphate of ATP to TMP rather than a phosphorylated enzyme intermediate.</text>
</comment>
<dbReference type="EMBL" id="CP035631">
    <property type="protein sequence ID" value="WFF40242.1"/>
    <property type="molecule type" value="Genomic_DNA"/>
</dbReference>
<gene>
    <name evidence="2 5" type="primary">thiL</name>
    <name evidence="5" type="ORF">EVC62_01330</name>
</gene>
<comment type="function">
    <text evidence="2">Catalyzes the ATP-dependent phosphorylation of thiamine-monophosphate (TMP) to form thiamine-pyrophosphate (TPP), the active form of vitamin B1.</text>
</comment>
<sequence>MSRAALSEFALIARYLARPASGRADIVVDNGDDCAVIAPTSGHQLAISVDTSVVDVHFPAAAPPAAIGHRALAVALSDLAAMGARARWCTLALTLPEIDPDWLAGLGEGFHALAERCGCALIGGDVTRGSLSLSVTVHGELPTGSALTRAGAQVGDWIAVTGYPGRAAEGLARWQQGERDLAHPLLDAYLRPQPRLAAGEALRGLASAAIDVSDGLLADLGHLLRASGVGAQLDLEALPLATPLRATLDSDQVQRRVLAGGDDYELLVTLPPAALATAQQQLAALHLPLTPIGRIVAGEGVGGLPEAFVGLGGWDHFAERRA</sequence>
<dbReference type="CDD" id="cd02194">
    <property type="entry name" value="ThiL"/>
    <property type="match status" value="1"/>
</dbReference>
<accession>A0ABY8FCG6</accession>
<comment type="pathway">
    <text evidence="2">Cofactor biosynthesis; thiamine diphosphate biosynthesis; thiamine diphosphate from thiamine phosphate: step 1/1.</text>
</comment>
<feature type="binding site" evidence="2">
    <location>
        <position position="78"/>
    </location>
    <ligand>
        <name>Mg(2+)</name>
        <dbReference type="ChEBI" id="CHEBI:18420"/>
        <label>4</label>
    </ligand>
</feature>
<keyword evidence="2" id="KW-0547">Nucleotide-binding</keyword>
<feature type="binding site" evidence="2">
    <location>
        <position position="149"/>
    </location>
    <ligand>
        <name>ATP</name>
        <dbReference type="ChEBI" id="CHEBI:30616"/>
    </ligand>
</feature>
<feature type="binding site" evidence="2">
    <location>
        <position position="213"/>
    </location>
    <ligand>
        <name>ATP</name>
        <dbReference type="ChEBI" id="CHEBI:30616"/>
    </ligand>
</feature>
<keyword evidence="2" id="KW-0067">ATP-binding</keyword>
<feature type="binding site" evidence="2">
    <location>
        <position position="57"/>
    </location>
    <ligand>
        <name>substrate</name>
    </ligand>
</feature>
<feature type="domain" description="PurM-like N-terminal" evidence="3">
    <location>
        <begin position="31"/>
        <end position="140"/>
    </location>
</feature>
<dbReference type="SUPFAM" id="SSF55326">
    <property type="entry name" value="PurM N-terminal domain-like"/>
    <property type="match status" value="1"/>
</dbReference>
<dbReference type="Pfam" id="PF00586">
    <property type="entry name" value="AIRS"/>
    <property type="match status" value="1"/>
</dbReference>
<feature type="binding site" evidence="2">
    <location>
        <position position="211"/>
    </location>
    <ligand>
        <name>Mg(2+)</name>
        <dbReference type="ChEBI" id="CHEBI:18420"/>
        <label>3</label>
    </ligand>
</feature>
<feature type="binding site" evidence="2">
    <location>
        <position position="48"/>
    </location>
    <ligand>
        <name>Mg(2+)</name>
        <dbReference type="ChEBI" id="CHEBI:18420"/>
        <label>4</label>
    </ligand>
</feature>
<keyword evidence="2 5" id="KW-0418">Kinase</keyword>
<keyword evidence="1 2" id="KW-0784">Thiamine biosynthesis</keyword>
<feature type="binding site" evidence="2">
    <location>
        <position position="50"/>
    </location>
    <ligand>
        <name>Mg(2+)</name>
        <dbReference type="ChEBI" id="CHEBI:18420"/>
        <label>2</label>
    </ligand>
</feature>
<keyword evidence="2" id="KW-0460">Magnesium</keyword>
<dbReference type="HAMAP" id="MF_02128">
    <property type="entry name" value="TMP_kinase"/>
    <property type="match status" value="1"/>
</dbReference>
<feature type="binding site" evidence="2">
    <location>
        <begin position="124"/>
        <end position="125"/>
    </location>
    <ligand>
        <name>ATP</name>
        <dbReference type="ChEBI" id="CHEBI:30616"/>
    </ligand>
</feature>
<dbReference type="Proteomes" id="UP001321526">
    <property type="component" value="Chromosome"/>
</dbReference>
<dbReference type="SUPFAM" id="SSF56042">
    <property type="entry name" value="PurM C-terminal domain-like"/>
    <property type="match status" value="1"/>
</dbReference>
<dbReference type="GO" id="GO:0009030">
    <property type="term" value="F:thiamine-phosphate kinase activity"/>
    <property type="evidence" value="ECO:0007669"/>
    <property type="project" value="UniProtKB-EC"/>
</dbReference>
<keyword evidence="2 5" id="KW-0808">Transferase</keyword>
<feature type="binding site" evidence="2">
    <location>
        <position position="125"/>
    </location>
    <ligand>
        <name>Mg(2+)</name>
        <dbReference type="ChEBI" id="CHEBI:18420"/>
        <label>1</label>
    </ligand>
</feature>
<dbReference type="Pfam" id="PF02769">
    <property type="entry name" value="AIRS_C"/>
    <property type="match status" value="1"/>
</dbReference>
<dbReference type="PANTHER" id="PTHR30270:SF0">
    <property type="entry name" value="THIAMINE-MONOPHOSPHATE KINASE"/>
    <property type="match status" value="1"/>
</dbReference>
<dbReference type="InterPro" id="IPR036921">
    <property type="entry name" value="PurM-like_N_sf"/>
</dbReference>
<reference evidence="5 6" key="1">
    <citation type="submission" date="2019-01" db="EMBL/GenBank/DDBJ databases">
        <title>Genome sequence of Salinicola endophyticus REST5.</title>
        <authorList>
            <person name="Nascimento F.X."/>
        </authorList>
    </citation>
    <scope>NUCLEOTIDE SEQUENCE [LARGE SCALE GENOMIC DNA]</scope>
    <source>
        <strain evidence="5 6">REST5</strain>
    </source>
</reference>
<feature type="binding site" evidence="2">
    <location>
        <position position="33"/>
    </location>
    <ligand>
        <name>Mg(2+)</name>
        <dbReference type="ChEBI" id="CHEBI:18420"/>
        <label>3</label>
    </ligand>
</feature>
<proteinExistence type="inferred from homology"/>
<feature type="binding site" evidence="2">
    <location>
        <position position="314"/>
    </location>
    <ligand>
        <name>substrate</name>
    </ligand>
</feature>
<evidence type="ECO:0000256" key="1">
    <source>
        <dbReference type="ARBA" id="ARBA00022977"/>
    </source>
</evidence>
<comment type="caution">
    <text evidence="2">Lacks conserved residue(s) required for the propagation of feature annotation.</text>
</comment>
<dbReference type="Gene3D" id="3.30.1330.10">
    <property type="entry name" value="PurM-like, N-terminal domain"/>
    <property type="match status" value="1"/>
</dbReference>
<feature type="binding site" evidence="2">
    <location>
        <position position="78"/>
    </location>
    <ligand>
        <name>Mg(2+)</name>
        <dbReference type="ChEBI" id="CHEBI:18420"/>
        <label>3</label>
    </ligand>
</feature>
<evidence type="ECO:0000259" key="4">
    <source>
        <dbReference type="Pfam" id="PF02769"/>
    </source>
</evidence>
<evidence type="ECO:0000313" key="5">
    <source>
        <dbReference type="EMBL" id="WFF40242.1"/>
    </source>
</evidence>
<evidence type="ECO:0000259" key="3">
    <source>
        <dbReference type="Pfam" id="PF00586"/>
    </source>
</evidence>
<feature type="binding site" evidence="2">
    <location>
        <position position="50"/>
    </location>
    <ligand>
        <name>Mg(2+)</name>
        <dbReference type="ChEBI" id="CHEBI:18420"/>
        <label>1</label>
    </ligand>
</feature>
<dbReference type="NCBIfam" id="TIGR01379">
    <property type="entry name" value="thiL"/>
    <property type="match status" value="1"/>
</dbReference>
<feature type="binding site" evidence="2">
    <location>
        <position position="78"/>
    </location>
    <ligand>
        <name>Mg(2+)</name>
        <dbReference type="ChEBI" id="CHEBI:18420"/>
        <label>2</label>
    </ligand>
</feature>
<evidence type="ECO:0000256" key="2">
    <source>
        <dbReference type="HAMAP-Rule" id="MF_02128"/>
    </source>
</evidence>
<dbReference type="RefSeq" id="WP_110690016.1">
    <property type="nucleotide sequence ID" value="NZ_CP035631.1"/>
</dbReference>
<comment type="similarity">
    <text evidence="2">Belongs to the thiamine-monophosphate kinase family.</text>
</comment>
<dbReference type="EC" id="2.7.4.16" evidence="2"/>
<dbReference type="PANTHER" id="PTHR30270">
    <property type="entry name" value="THIAMINE-MONOPHOSPHATE KINASE"/>
    <property type="match status" value="1"/>
</dbReference>
<dbReference type="InterPro" id="IPR036676">
    <property type="entry name" value="PurM-like_C_sf"/>
</dbReference>
<feature type="binding site" evidence="2">
    <location>
        <position position="214"/>
    </location>
    <ligand>
        <name>Mg(2+)</name>
        <dbReference type="ChEBI" id="CHEBI:18420"/>
        <label>5</label>
    </ligand>
</feature>
<keyword evidence="2" id="KW-0479">Metal-binding</keyword>
<comment type="catalytic activity">
    <reaction evidence="2">
        <text>thiamine phosphate + ATP = thiamine diphosphate + ADP</text>
        <dbReference type="Rhea" id="RHEA:15913"/>
        <dbReference type="ChEBI" id="CHEBI:30616"/>
        <dbReference type="ChEBI" id="CHEBI:37575"/>
        <dbReference type="ChEBI" id="CHEBI:58937"/>
        <dbReference type="ChEBI" id="CHEBI:456216"/>
        <dbReference type="EC" id="2.7.4.16"/>
    </reaction>
</comment>
<dbReference type="InterPro" id="IPR006283">
    <property type="entry name" value="ThiL-like"/>
</dbReference>
<feature type="binding site" evidence="2">
    <location>
        <position position="262"/>
    </location>
    <ligand>
        <name>substrate</name>
    </ligand>
</feature>
<dbReference type="InterPro" id="IPR010918">
    <property type="entry name" value="PurM-like_C_dom"/>
</dbReference>
<feature type="binding site" evidence="2">
    <location>
        <position position="33"/>
    </location>
    <ligand>
        <name>Mg(2+)</name>
        <dbReference type="ChEBI" id="CHEBI:18420"/>
        <label>4</label>
    </ligand>
</feature>
<dbReference type="PIRSF" id="PIRSF005303">
    <property type="entry name" value="Thiam_monoph_kin"/>
    <property type="match status" value="1"/>
</dbReference>
<protein>
    <recommendedName>
        <fullName evidence="2">Thiamine-monophosphate kinase</fullName>
        <shortName evidence="2">TMP kinase</shortName>
        <shortName evidence="2">Thiamine-phosphate kinase</shortName>
        <ecNumber evidence="2">2.7.4.16</ecNumber>
    </recommendedName>
</protein>
<dbReference type="InterPro" id="IPR016188">
    <property type="entry name" value="PurM-like_N"/>
</dbReference>
<organism evidence="5 6">
    <name type="scientific">Salinicola endophyticus</name>
    <dbReference type="NCBI Taxonomy" id="1949083"/>
    <lineage>
        <taxon>Bacteria</taxon>
        <taxon>Pseudomonadati</taxon>
        <taxon>Pseudomonadota</taxon>
        <taxon>Gammaproteobacteria</taxon>
        <taxon>Oceanospirillales</taxon>
        <taxon>Halomonadaceae</taxon>
        <taxon>Salinicola</taxon>
    </lineage>
</organism>
<feature type="domain" description="PurM-like C-terminal" evidence="4">
    <location>
        <begin position="153"/>
        <end position="301"/>
    </location>
</feature>
<evidence type="ECO:0000313" key="6">
    <source>
        <dbReference type="Proteomes" id="UP001321526"/>
    </source>
</evidence>
<name>A0ABY8FCG6_9GAMM</name>